<proteinExistence type="predicted"/>
<dbReference type="PANTHER" id="PTHR21310">
    <property type="entry name" value="AMINOGLYCOSIDE PHOSPHOTRANSFERASE-RELATED-RELATED"/>
    <property type="match status" value="1"/>
</dbReference>
<accession>A0ABN1NQF1</accession>
<dbReference type="SUPFAM" id="SSF56112">
    <property type="entry name" value="Protein kinase-like (PK-like)"/>
    <property type="match status" value="1"/>
</dbReference>
<keyword evidence="3" id="KW-1185">Reference proteome</keyword>
<dbReference type="RefSeq" id="WP_344049925.1">
    <property type="nucleotide sequence ID" value="NZ_BAAAHG010000020.1"/>
</dbReference>
<sequence>MTMPDGRIPHGAREITTGQANRVWYIDGPEPYVLKHYSDPARAANEAEALTLLNRYQTPAPRLLGAAPEARPAWTAQTAVHAEPVPASQLLKALAEPLTTIHRIPGPHVGRLAGARHHHRWRDYLHDRLDTYAAAAPDLVRTAAALHHELDTLDDNIQPRLLHHDLQPGHLVRSHTGKPLLLDWELAAFGDPLSDLARLAVRLGLPDPADTLHLAHQPGPAANRRVHLYWRIHLLADAALSTDPVVRHRGRTQLS</sequence>
<dbReference type="Proteomes" id="UP001501005">
    <property type="component" value="Unassembled WGS sequence"/>
</dbReference>
<name>A0ABN1NQF1_9ACTN</name>
<comment type="caution">
    <text evidence="2">The sequence shown here is derived from an EMBL/GenBank/DDBJ whole genome shotgun (WGS) entry which is preliminary data.</text>
</comment>
<feature type="domain" description="Aminoglycoside phosphotransferase" evidence="1">
    <location>
        <begin position="12"/>
        <end position="206"/>
    </location>
</feature>
<dbReference type="EMBL" id="BAAAHG010000020">
    <property type="protein sequence ID" value="GAA0914549.1"/>
    <property type="molecule type" value="Genomic_DNA"/>
</dbReference>
<evidence type="ECO:0000313" key="2">
    <source>
        <dbReference type="EMBL" id="GAA0914549.1"/>
    </source>
</evidence>
<dbReference type="Gene3D" id="3.90.1200.10">
    <property type="match status" value="1"/>
</dbReference>
<dbReference type="InterPro" id="IPR011009">
    <property type="entry name" value="Kinase-like_dom_sf"/>
</dbReference>
<reference evidence="2 3" key="1">
    <citation type="journal article" date="2019" name="Int. J. Syst. Evol. Microbiol.">
        <title>The Global Catalogue of Microorganisms (GCM) 10K type strain sequencing project: providing services to taxonomists for standard genome sequencing and annotation.</title>
        <authorList>
            <consortium name="The Broad Institute Genomics Platform"/>
            <consortium name="The Broad Institute Genome Sequencing Center for Infectious Disease"/>
            <person name="Wu L."/>
            <person name="Ma J."/>
        </authorList>
    </citation>
    <scope>NUCLEOTIDE SEQUENCE [LARGE SCALE GENOMIC DNA]</scope>
    <source>
        <strain evidence="2 3">JCM 10673</strain>
    </source>
</reference>
<evidence type="ECO:0000259" key="1">
    <source>
        <dbReference type="Pfam" id="PF01636"/>
    </source>
</evidence>
<dbReference type="PANTHER" id="PTHR21310:SF40">
    <property type="entry name" value="AMINOGLYCOSIDE PHOSPHOTRANSFERASE DOMAIN-CONTAINING PROTEIN-RELATED"/>
    <property type="match status" value="1"/>
</dbReference>
<dbReference type="InterPro" id="IPR051678">
    <property type="entry name" value="AGP_Transferase"/>
</dbReference>
<organism evidence="2 3">
    <name type="scientific">Streptomyces thermoalcalitolerans</name>
    <dbReference type="NCBI Taxonomy" id="65605"/>
    <lineage>
        <taxon>Bacteria</taxon>
        <taxon>Bacillati</taxon>
        <taxon>Actinomycetota</taxon>
        <taxon>Actinomycetes</taxon>
        <taxon>Kitasatosporales</taxon>
        <taxon>Streptomycetaceae</taxon>
        <taxon>Streptomyces</taxon>
    </lineage>
</organism>
<gene>
    <name evidence="2" type="ORF">GCM10009549_29060</name>
</gene>
<dbReference type="InterPro" id="IPR002575">
    <property type="entry name" value="Aminoglycoside_PTrfase"/>
</dbReference>
<dbReference type="Pfam" id="PF01636">
    <property type="entry name" value="APH"/>
    <property type="match status" value="1"/>
</dbReference>
<protein>
    <recommendedName>
        <fullName evidence="1">Aminoglycoside phosphotransferase domain-containing protein</fullName>
    </recommendedName>
</protein>
<evidence type="ECO:0000313" key="3">
    <source>
        <dbReference type="Proteomes" id="UP001501005"/>
    </source>
</evidence>